<feature type="transmembrane region" description="Helical" evidence="10">
    <location>
        <begin position="77"/>
        <end position="96"/>
    </location>
</feature>
<comment type="subcellular location">
    <subcellularLocation>
        <location evidence="1">Endomembrane system</location>
        <topology evidence="1">Multi-pass membrane protein</topology>
    </subcellularLocation>
    <subcellularLocation>
        <location evidence="10">Vacuole membrane</location>
    </subcellularLocation>
</comment>
<feature type="transmembrane region" description="Helical" evidence="10">
    <location>
        <begin position="142"/>
        <end position="162"/>
    </location>
</feature>
<dbReference type="GO" id="GO:0015369">
    <property type="term" value="F:calcium:proton antiporter activity"/>
    <property type="evidence" value="ECO:0007669"/>
    <property type="project" value="UniProtKB-UniRule"/>
</dbReference>
<feature type="transmembrane region" description="Helical" evidence="10">
    <location>
        <begin position="333"/>
        <end position="358"/>
    </location>
</feature>
<feature type="transmembrane region" description="Helical" evidence="10">
    <location>
        <begin position="174"/>
        <end position="197"/>
    </location>
</feature>
<evidence type="ECO:0000256" key="6">
    <source>
        <dbReference type="ARBA" id="ARBA00022837"/>
    </source>
</evidence>
<proteinExistence type="inferred from homology"/>
<keyword evidence="5 10" id="KW-0812">Transmembrane</keyword>
<feature type="transmembrane region" description="Helical" evidence="10">
    <location>
        <begin position="108"/>
        <end position="130"/>
    </location>
</feature>
<keyword evidence="9 10" id="KW-0472">Membrane</keyword>
<evidence type="ECO:0000256" key="10">
    <source>
        <dbReference type="RuleBase" id="RU365028"/>
    </source>
</evidence>
<evidence type="ECO:0000256" key="3">
    <source>
        <dbReference type="ARBA" id="ARBA00022448"/>
    </source>
</evidence>
<gene>
    <name evidence="13" type="ORF">TWF481_010441</name>
</gene>
<comment type="function">
    <text evidence="10">Has a role in promoting intracellular calcium ion sequestration via the exchange of calcium ions for hydrogen ions across the vacuolar membrane. Involved also in manganese ion homeostasis via its uptake into the vacuole.</text>
</comment>
<dbReference type="GO" id="GO:0000329">
    <property type="term" value="C:fungal-type vacuole membrane"/>
    <property type="evidence" value="ECO:0007669"/>
    <property type="project" value="TreeGrafter"/>
</dbReference>
<feature type="transmembrane region" description="Helical" evidence="10">
    <location>
        <begin position="392"/>
        <end position="411"/>
    </location>
</feature>
<accession>A0AAV9W2S9</accession>
<dbReference type="AlphaFoldDB" id="A0AAV9W2S9"/>
<dbReference type="InterPro" id="IPR004713">
    <property type="entry name" value="CaH_exchang"/>
</dbReference>
<evidence type="ECO:0000313" key="14">
    <source>
        <dbReference type="Proteomes" id="UP001370758"/>
    </source>
</evidence>
<reference evidence="13 14" key="1">
    <citation type="submission" date="2023-08" db="EMBL/GenBank/DDBJ databases">
        <authorList>
            <person name="Palmer J.M."/>
        </authorList>
    </citation>
    <scope>NUCLEOTIDE SEQUENCE [LARGE SCALE GENOMIC DNA]</scope>
    <source>
        <strain evidence="13 14">TWF481</strain>
    </source>
</reference>
<organism evidence="13 14">
    <name type="scientific">Arthrobotrys musiformis</name>
    <dbReference type="NCBI Taxonomy" id="47236"/>
    <lineage>
        <taxon>Eukaryota</taxon>
        <taxon>Fungi</taxon>
        <taxon>Dikarya</taxon>
        <taxon>Ascomycota</taxon>
        <taxon>Pezizomycotina</taxon>
        <taxon>Orbiliomycetes</taxon>
        <taxon>Orbiliales</taxon>
        <taxon>Orbiliaceae</taxon>
        <taxon>Arthrobotrys</taxon>
    </lineage>
</organism>
<dbReference type="EMBL" id="JAVHJL010000007">
    <property type="protein sequence ID" value="KAK6500083.1"/>
    <property type="molecule type" value="Genomic_DNA"/>
</dbReference>
<feature type="domain" description="Sodium/calcium exchanger membrane region" evidence="12">
    <location>
        <begin position="269"/>
        <end position="410"/>
    </location>
</feature>
<keyword evidence="4 10" id="KW-0109">Calcium transport</keyword>
<evidence type="ECO:0000256" key="8">
    <source>
        <dbReference type="ARBA" id="ARBA00023065"/>
    </source>
</evidence>
<dbReference type="InterPro" id="IPR044880">
    <property type="entry name" value="NCX_ion-bd_dom_sf"/>
</dbReference>
<dbReference type="NCBIfam" id="TIGR00378">
    <property type="entry name" value="cax"/>
    <property type="match status" value="1"/>
</dbReference>
<protein>
    <recommendedName>
        <fullName evidence="10">Vacuolar calcium ion transporter</fullName>
    </recommendedName>
</protein>
<feature type="domain" description="Sodium/calcium exchanger membrane region" evidence="12">
    <location>
        <begin position="77"/>
        <end position="241"/>
    </location>
</feature>
<keyword evidence="6 10" id="KW-0106">Calcium</keyword>
<sequence length="418" mass="44581">MAFLAWGVSPDGPEGTSPASGNAPLTGEVASYPRPRLTIPRYVYHTVKATLCCSKANVLLVLTPLSVIAAARGWNPAAVFALSFFAMFPLAELLSWSTEQLSASIGQVIGGLLMAAFGNAVEIIVGVTALRQEEFRIVQSSMVGSILSGTLLILGSCLFVAGCKDKEVKFNMDLTSIMSSLMIITSASLVLPSAGYFADLQLNSAESLSGKGTENSYILTLSRITAILLLVFYSVYVFFQLRTHADIFADSSQAESEEAPELDPWAAGFVLILSTIGVSVRSDNLLDSVDGSVEELGVSRAFIGLIIVPIVGNAGEFVAVVNQAGKGNINFALGLIVGSTLQIALFVIPFLVTSGWIIGRPMSLRFDFFQTVVLAMSAVVVHCLVREGRSNYFEGFLLLGTYAIIAIAFYIHPDVADY</sequence>
<keyword evidence="10" id="KW-0926">Vacuole</keyword>
<dbReference type="GO" id="GO:0012505">
    <property type="term" value="C:endomembrane system"/>
    <property type="evidence" value="ECO:0007669"/>
    <property type="project" value="UniProtKB-SubCell"/>
</dbReference>
<keyword evidence="3 10" id="KW-0813">Transport</keyword>
<dbReference type="PANTHER" id="PTHR31503">
    <property type="entry name" value="VACUOLAR CALCIUM ION TRANSPORTER"/>
    <property type="match status" value="1"/>
</dbReference>
<evidence type="ECO:0000256" key="4">
    <source>
        <dbReference type="ARBA" id="ARBA00022568"/>
    </source>
</evidence>
<comment type="caution">
    <text evidence="10">Lacks conserved residue(s) required for the propagation of feature annotation.</text>
</comment>
<feature type="transmembrane region" description="Helical" evidence="10">
    <location>
        <begin position="217"/>
        <end position="241"/>
    </location>
</feature>
<evidence type="ECO:0000259" key="12">
    <source>
        <dbReference type="Pfam" id="PF01699"/>
    </source>
</evidence>
<dbReference type="Gene3D" id="1.20.1420.30">
    <property type="entry name" value="NCX, central ion-binding region"/>
    <property type="match status" value="1"/>
</dbReference>
<evidence type="ECO:0000313" key="13">
    <source>
        <dbReference type="EMBL" id="KAK6500083.1"/>
    </source>
</evidence>
<comment type="similarity">
    <text evidence="2 10">Belongs to the Ca(2+):cation antiporter (CaCA) (TC 2.A.19) family.</text>
</comment>
<evidence type="ECO:0000256" key="5">
    <source>
        <dbReference type="ARBA" id="ARBA00022692"/>
    </source>
</evidence>
<keyword evidence="7 10" id="KW-1133">Transmembrane helix</keyword>
<feature type="region of interest" description="Disordered" evidence="11">
    <location>
        <begin position="7"/>
        <end position="27"/>
    </location>
</feature>
<keyword evidence="8 10" id="KW-0406">Ion transport</keyword>
<evidence type="ECO:0000256" key="11">
    <source>
        <dbReference type="SAM" id="MobiDB-lite"/>
    </source>
</evidence>
<evidence type="ECO:0000256" key="1">
    <source>
        <dbReference type="ARBA" id="ARBA00004127"/>
    </source>
</evidence>
<evidence type="ECO:0000256" key="7">
    <source>
        <dbReference type="ARBA" id="ARBA00022989"/>
    </source>
</evidence>
<feature type="transmembrane region" description="Helical" evidence="10">
    <location>
        <begin position="364"/>
        <end position="385"/>
    </location>
</feature>
<dbReference type="GO" id="GO:0006874">
    <property type="term" value="P:intracellular calcium ion homeostasis"/>
    <property type="evidence" value="ECO:0007669"/>
    <property type="project" value="TreeGrafter"/>
</dbReference>
<keyword evidence="14" id="KW-1185">Reference proteome</keyword>
<evidence type="ECO:0000256" key="9">
    <source>
        <dbReference type="ARBA" id="ARBA00023136"/>
    </source>
</evidence>
<dbReference type="Proteomes" id="UP001370758">
    <property type="component" value="Unassembled WGS sequence"/>
</dbReference>
<dbReference type="PANTHER" id="PTHR31503:SF22">
    <property type="entry name" value="VACUOLAR CALCIUM ION TRANSPORTER"/>
    <property type="match status" value="1"/>
</dbReference>
<keyword evidence="10" id="KW-0050">Antiport</keyword>
<dbReference type="Pfam" id="PF01699">
    <property type="entry name" value="Na_Ca_ex"/>
    <property type="match status" value="2"/>
</dbReference>
<name>A0AAV9W2S9_9PEZI</name>
<dbReference type="InterPro" id="IPR004837">
    <property type="entry name" value="NaCa_Exmemb"/>
</dbReference>
<dbReference type="InterPro" id="IPR004798">
    <property type="entry name" value="CAX-like"/>
</dbReference>
<comment type="caution">
    <text evidence="13">The sequence shown here is derived from an EMBL/GenBank/DDBJ whole genome shotgun (WGS) entry which is preliminary data.</text>
</comment>
<evidence type="ECO:0000256" key="2">
    <source>
        <dbReference type="ARBA" id="ARBA00008170"/>
    </source>
</evidence>